<feature type="region of interest" description="Disordered" evidence="1">
    <location>
        <begin position="36"/>
        <end position="69"/>
    </location>
</feature>
<reference evidence="2" key="5">
    <citation type="journal article" date="2021" name="G3 (Bethesda)">
        <title>Aegilops tauschii genome assembly Aet v5.0 features greater sequence contiguity and improved annotation.</title>
        <authorList>
            <person name="Wang L."/>
            <person name="Zhu T."/>
            <person name="Rodriguez J.C."/>
            <person name="Deal K.R."/>
            <person name="Dubcovsky J."/>
            <person name="McGuire P.E."/>
            <person name="Lux T."/>
            <person name="Spannagl M."/>
            <person name="Mayer K.F.X."/>
            <person name="Baldrich P."/>
            <person name="Meyers B.C."/>
            <person name="Huo N."/>
            <person name="Gu Y.Q."/>
            <person name="Zhou H."/>
            <person name="Devos K.M."/>
            <person name="Bennetzen J.L."/>
            <person name="Unver T."/>
            <person name="Budak H."/>
            <person name="Gulick P.J."/>
            <person name="Galiba G."/>
            <person name="Kalapos B."/>
            <person name="Nelson D.R."/>
            <person name="Li P."/>
            <person name="You F.M."/>
            <person name="Luo M.C."/>
            <person name="Dvorak J."/>
        </authorList>
    </citation>
    <scope>NUCLEOTIDE SEQUENCE [LARGE SCALE GENOMIC DNA]</scope>
    <source>
        <strain evidence="2">cv. AL8/78</strain>
    </source>
</reference>
<sequence length="108" mass="11920">KNPSRRTAAAAPHRRPHPCCYTSTCCRPCYSIPGDAPAATSHRRQELQPAPPPPASEHGGGDHAGGHLNRIPEHLCRRFEAPPLQCHPRPRNLQRERCYCNRGGSCGR</sequence>
<proteinExistence type="predicted"/>
<dbReference type="Proteomes" id="UP000015105">
    <property type="component" value="Chromosome 7D"/>
</dbReference>
<dbReference type="Gramene" id="AET7Gv20901000.14">
    <property type="protein sequence ID" value="AET7Gv20901000.14"/>
    <property type="gene ID" value="AET7Gv20901000"/>
</dbReference>
<name>A0A453SCR4_AEGTS</name>
<evidence type="ECO:0000313" key="3">
    <source>
        <dbReference type="Proteomes" id="UP000015105"/>
    </source>
</evidence>
<organism evidence="2 3">
    <name type="scientific">Aegilops tauschii subsp. strangulata</name>
    <name type="common">Goatgrass</name>
    <dbReference type="NCBI Taxonomy" id="200361"/>
    <lineage>
        <taxon>Eukaryota</taxon>
        <taxon>Viridiplantae</taxon>
        <taxon>Streptophyta</taxon>
        <taxon>Embryophyta</taxon>
        <taxon>Tracheophyta</taxon>
        <taxon>Spermatophyta</taxon>
        <taxon>Magnoliopsida</taxon>
        <taxon>Liliopsida</taxon>
        <taxon>Poales</taxon>
        <taxon>Poaceae</taxon>
        <taxon>BOP clade</taxon>
        <taxon>Pooideae</taxon>
        <taxon>Triticodae</taxon>
        <taxon>Triticeae</taxon>
        <taxon>Triticinae</taxon>
        <taxon>Aegilops</taxon>
    </lineage>
</organism>
<reference evidence="2" key="4">
    <citation type="submission" date="2019-03" db="UniProtKB">
        <authorList>
            <consortium name="EnsemblPlants"/>
        </authorList>
    </citation>
    <scope>IDENTIFICATION</scope>
</reference>
<reference evidence="2" key="3">
    <citation type="journal article" date="2017" name="Nature">
        <title>Genome sequence of the progenitor of the wheat D genome Aegilops tauschii.</title>
        <authorList>
            <person name="Luo M.C."/>
            <person name="Gu Y.Q."/>
            <person name="Puiu D."/>
            <person name="Wang H."/>
            <person name="Twardziok S.O."/>
            <person name="Deal K.R."/>
            <person name="Huo N."/>
            <person name="Zhu T."/>
            <person name="Wang L."/>
            <person name="Wang Y."/>
            <person name="McGuire P.E."/>
            <person name="Liu S."/>
            <person name="Long H."/>
            <person name="Ramasamy R.K."/>
            <person name="Rodriguez J.C."/>
            <person name="Van S.L."/>
            <person name="Yuan L."/>
            <person name="Wang Z."/>
            <person name="Xia Z."/>
            <person name="Xiao L."/>
            <person name="Anderson O.D."/>
            <person name="Ouyang S."/>
            <person name="Liang Y."/>
            <person name="Zimin A.V."/>
            <person name="Pertea G."/>
            <person name="Qi P."/>
            <person name="Bennetzen J.L."/>
            <person name="Dai X."/>
            <person name="Dawson M.W."/>
            <person name="Muller H.G."/>
            <person name="Kugler K."/>
            <person name="Rivarola-Duarte L."/>
            <person name="Spannagl M."/>
            <person name="Mayer K.F.X."/>
            <person name="Lu F.H."/>
            <person name="Bevan M.W."/>
            <person name="Leroy P."/>
            <person name="Li P."/>
            <person name="You F.M."/>
            <person name="Sun Q."/>
            <person name="Liu Z."/>
            <person name="Lyons E."/>
            <person name="Wicker T."/>
            <person name="Salzberg S.L."/>
            <person name="Devos K.M."/>
            <person name="Dvorak J."/>
        </authorList>
    </citation>
    <scope>NUCLEOTIDE SEQUENCE [LARGE SCALE GENOMIC DNA]</scope>
    <source>
        <strain evidence="2">cv. AL8/78</strain>
    </source>
</reference>
<evidence type="ECO:0000313" key="2">
    <source>
        <dbReference type="EnsemblPlants" id="AET7Gv20901000.14"/>
    </source>
</evidence>
<dbReference type="AlphaFoldDB" id="A0A453SCR4"/>
<reference evidence="3" key="2">
    <citation type="journal article" date="2017" name="Nat. Plants">
        <title>The Aegilops tauschii genome reveals multiple impacts of transposons.</title>
        <authorList>
            <person name="Zhao G."/>
            <person name="Zou C."/>
            <person name="Li K."/>
            <person name="Wang K."/>
            <person name="Li T."/>
            <person name="Gao L."/>
            <person name="Zhang X."/>
            <person name="Wang H."/>
            <person name="Yang Z."/>
            <person name="Liu X."/>
            <person name="Jiang W."/>
            <person name="Mao L."/>
            <person name="Kong X."/>
            <person name="Jiao Y."/>
            <person name="Jia J."/>
        </authorList>
    </citation>
    <scope>NUCLEOTIDE SEQUENCE [LARGE SCALE GENOMIC DNA]</scope>
    <source>
        <strain evidence="3">cv. AL8/78</strain>
    </source>
</reference>
<dbReference type="EnsemblPlants" id="AET7Gv20901000.14">
    <property type="protein sequence ID" value="AET7Gv20901000.14"/>
    <property type="gene ID" value="AET7Gv20901000"/>
</dbReference>
<accession>A0A453SCR4</accession>
<keyword evidence="3" id="KW-1185">Reference proteome</keyword>
<evidence type="ECO:0000256" key="1">
    <source>
        <dbReference type="SAM" id="MobiDB-lite"/>
    </source>
</evidence>
<reference evidence="3" key="1">
    <citation type="journal article" date="2014" name="Science">
        <title>Ancient hybridizations among the ancestral genomes of bread wheat.</title>
        <authorList>
            <consortium name="International Wheat Genome Sequencing Consortium,"/>
            <person name="Marcussen T."/>
            <person name="Sandve S.R."/>
            <person name="Heier L."/>
            <person name="Spannagl M."/>
            <person name="Pfeifer M."/>
            <person name="Jakobsen K.S."/>
            <person name="Wulff B.B."/>
            <person name="Steuernagel B."/>
            <person name="Mayer K.F."/>
            <person name="Olsen O.A."/>
        </authorList>
    </citation>
    <scope>NUCLEOTIDE SEQUENCE [LARGE SCALE GENOMIC DNA]</scope>
    <source>
        <strain evidence="3">cv. AL8/78</strain>
    </source>
</reference>
<protein>
    <submittedName>
        <fullName evidence="2">Uncharacterized protein</fullName>
    </submittedName>
</protein>
<feature type="compositionally biased region" description="Basic and acidic residues" evidence="1">
    <location>
        <begin position="59"/>
        <end position="69"/>
    </location>
</feature>